<protein>
    <submittedName>
        <fullName evidence="1">Uncharacterized protein</fullName>
    </submittedName>
</protein>
<reference evidence="1" key="1">
    <citation type="submission" date="2020-10" db="EMBL/GenBank/DDBJ databases">
        <authorList>
            <person name="Gilroy R."/>
        </authorList>
    </citation>
    <scope>NUCLEOTIDE SEQUENCE</scope>
    <source>
        <strain evidence="1">1370</strain>
    </source>
</reference>
<reference evidence="1" key="2">
    <citation type="journal article" date="2021" name="PeerJ">
        <title>Extensive microbial diversity within the chicken gut microbiome revealed by metagenomics and culture.</title>
        <authorList>
            <person name="Gilroy R."/>
            <person name="Ravi A."/>
            <person name="Getino M."/>
            <person name="Pursley I."/>
            <person name="Horton D.L."/>
            <person name="Alikhan N.F."/>
            <person name="Baker D."/>
            <person name="Gharbi K."/>
            <person name="Hall N."/>
            <person name="Watson M."/>
            <person name="Adriaenssens E.M."/>
            <person name="Foster-Nyarko E."/>
            <person name="Jarju S."/>
            <person name="Secka A."/>
            <person name="Antonio M."/>
            <person name="Oren A."/>
            <person name="Chaudhuri R.R."/>
            <person name="La Ragione R."/>
            <person name="Hildebrand F."/>
            <person name="Pallen M.J."/>
        </authorList>
    </citation>
    <scope>NUCLEOTIDE SEQUENCE</scope>
    <source>
        <strain evidence="1">1370</strain>
    </source>
</reference>
<accession>A0A9D1T4F6</accession>
<dbReference type="EMBL" id="DVOL01000016">
    <property type="protein sequence ID" value="HIV10333.1"/>
    <property type="molecule type" value="Genomic_DNA"/>
</dbReference>
<organism evidence="1 2">
    <name type="scientific">Candidatus Faeciplasma avium</name>
    <dbReference type="NCBI Taxonomy" id="2840798"/>
    <lineage>
        <taxon>Bacteria</taxon>
        <taxon>Bacillati</taxon>
        <taxon>Bacillota</taxon>
        <taxon>Clostridia</taxon>
        <taxon>Eubacteriales</taxon>
        <taxon>Oscillospiraceae</taxon>
        <taxon>Oscillospiraceae incertae sedis</taxon>
        <taxon>Candidatus Faeciplasma</taxon>
    </lineage>
</organism>
<evidence type="ECO:0000313" key="2">
    <source>
        <dbReference type="Proteomes" id="UP000823960"/>
    </source>
</evidence>
<dbReference type="AlphaFoldDB" id="A0A9D1T4F6"/>
<dbReference type="GO" id="GO:0006260">
    <property type="term" value="P:DNA replication"/>
    <property type="evidence" value="ECO:0007669"/>
    <property type="project" value="InterPro"/>
</dbReference>
<sequence length="87" mass="9992">MKINVTNGTLAQSEIDAYVSRAERLYKGRTIDEMTLRLDGDFVDIQYHFAPAGFERIRRITGYLVGTLDRFNNAKRAEVTDRVKHSV</sequence>
<name>A0A9D1T4F6_9FIRM</name>
<comment type="caution">
    <text evidence="1">The sequence shown here is derived from an EMBL/GenBank/DDBJ whole genome shotgun (WGS) entry which is preliminary data.</text>
</comment>
<dbReference type="Pfam" id="PF13597">
    <property type="entry name" value="NRDD"/>
    <property type="match status" value="1"/>
</dbReference>
<proteinExistence type="predicted"/>
<dbReference type="GO" id="GO:0008998">
    <property type="term" value="F:ribonucleoside-triphosphate reductase (thioredoxin) activity"/>
    <property type="evidence" value="ECO:0007669"/>
    <property type="project" value="InterPro"/>
</dbReference>
<dbReference type="Proteomes" id="UP000823960">
    <property type="component" value="Unassembled WGS sequence"/>
</dbReference>
<evidence type="ECO:0000313" key="1">
    <source>
        <dbReference type="EMBL" id="HIV10333.1"/>
    </source>
</evidence>
<dbReference type="InterPro" id="IPR012833">
    <property type="entry name" value="NrdD"/>
</dbReference>
<gene>
    <name evidence="1" type="ORF">IAD28_01365</name>
</gene>